<dbReference type="InterPro" id="IPR011256">
    <property type="entry name" value="Reg_factor_effector_dom_sf"/>
</dbReference>
<evidence type="ECO:0000256" key="1">
    <source>
        <dbReference type="ARBA" id="ARBA00009817"/>
    </source>
</evidence>
<feature type="compositionally biased region" description="Basic and acidic residues" evidence="2">
    <location>
        <begin position="227"/>
        <end position="244"/>
    </location>
</feature>
<feature type="compositionally biased region" description="Low complexity" evidence="2">
    <location>
        <begin position="126"/>
        <end position="141"/>
    </location>
</feature>
<keyword evidence="3" id="KW-0732">Signal</keyword>
<dbReference type="Pfam" id="PF04832">
    <property type="entry name" value="SOUL"/>
    <property type="match status" value="2"/>
</dbReference>
<dbReference type="Proteomes" id="UP001445076">
    <property type="component" value="Unassembled WGS sequence"/>
</dbReference>
<dbReference type="InterPro" id="IPR006917">
    <property type="entry name" value="SOUL_heme-bd"/>
</dbReference>
<feature type="compositionally biased region" description="Basic and acidic residues" evidence="2">
    <location>
        <begin position="183"/>
        <end position="195"/>
    </location>
</feature>
<feature type="signal peptide" evidence="3">
    <location>
        <begin position="1"/>
        <end position="20"/>
    </location>
</feature>
<accession>A0AAW0X063</accession>
<name>A0AAW0X063_CHEQU</name>
<evidence type="ECO:0000313" key="4">
    <source>
        <dbReference type="EMBL" id="KAK8733248.1"/>
    </source>
</evidence>
<proteinExistence type="inferred from homology"/>
<feature type="region of interest" description="Disordered" evidence="2">
    <location>
        <begin position="121"/>
        <end position="302"/>
    </location>
</feature>
<gene>
    <name evidence="4" type="ORF">OTU49_006547</name>
</gene>
<feature type="compositionally biased region" description="Basic and acidic residues" evidence="2">
    <location>
        <begin position="293"/>
        <end position="302"/>
    </location>
</feature>
<comment type="caution">
    <text evidence="4">The sequence shown here is derived from an EMBL/GenBank/DDBJ whole genome shotgun (WGS) entry which is preliminary data.</text>
</comment>
<dbReference type="PANTHER" id="PTHR11220">
    <property type="entry name" value="HEME-BINDING PROTEIN-RELATED"/>
    <property type="match status" value="1"/>
</dbReference>
<feature type="compositionally biased region" description="Polar residues" evidence="2">
    <location>
        <begin position="214"/>
        <end position="226"/>
    </location>
</feature>
<feature type="compositionally biased region" description="Basic and acidic residues" evidence="2">
    <location>
        <begin position="258"/>
        <end position="272"/>
    </location>
</feature>
<reference evidence="4 5" key="1">
    <citation type="journal article" date="2024" name="BMC Genomics">
        <title>Genome assembly of redclaw crayfish (Cherax quadricarinatus) provides insights into its immune adaptation and hypoxia tolerance.</title>
        <authorList>
            <person name="Liu Z."/>
            <person name="Zheng J."/>
            <person name="Li H."/>
            <person name="Fang K."/>
            <person name="Wang S."/>
            <person name="He J."/>
            <person name="Zhou D."/>
            <person name="Weng S."/>
            <person name="Chi M."/>
            <person name="Gu Z."/>
            <person name="He J."/>
            <person name="Li F."/>
            <person name="Wang M."/>
        </authorList>
    </citation>
    <scope>NUCLEOTIDE SEQUENCE [LARGE SCALE GENOMIC DNA]</scope>
    <source>
        <strain evidence="4">ZL_2023a</strain>
    </source>
</reference>
<feature type="compositionally biased region" description="Polar residues" evidence="2">
    <location>
        <begin position="154"/>
        <end position="166"/>
    </location>
</feature>
<evidence type="ECO:0000313" key="5">
    <source>
        <dbReference type="Proteomes" id="UP001445076"/>
    </source>
</evidence>
<keyword evidence="5" id="KW-1185">Reference proteome</keyword>
<comment type="similarity">
    <text evidence="1">Belongs to the HEBP family.</text>
</comment>
<dbReference type="Gene3D" id="3.20.80.10">
    <property type="entry name" value="Regulatory factor, effector binding domain"/>
    <property type="match status" value="2"/>
</dbReference>
<reference evidence="4" key="2">
    <citation type="submission" date="2024-01" db="EMBL/GenBank/DDBJ databases">
        <authorList>
            <person name="He J."/>
            <person name="Wang M."/>
            <person name="Zheng J."/>
            <person name="Liu Z."/>
        </authorList>
    </citation>
    <scope>NUCLEOTIDE SEQUENCE</scope>
    <source>
        <strain evidence="4">ZL_2023a</strain>
        <tissue evidence="4">Muscle</tissue>
    </source>
</reference>
<evidence type="ECO:0000256" key="2">
    <source>
        <dbReference type="SAM" id="MobiDB-lite"/>
    </source>
</evidence>
<dbReference type="SUPFAM" id="SSF55136">
    <property type="entry name" value="Probable bacterial effector-binding domain"/>
    <property type="match status" value="2"/>
</dbReference>
<feature type="chain" id="PRO_5044717381" evidence="3">
    <location>
        <begin position="21"/>
        <end position="961"/>
    </location>
</feature>
<evidence type="ECO:0000256" key="3">
    <source>
        <dbReference type="SAM" id="SignalP"/>
    </source>
</evidence>
<sequence>MVEAAGAMAMFVLRLAGILSLENSIKEQEANLTDSQISLTDSQINLTDSHINLTQPHINLTEPHINLTELHINLTNPHTNLTSLRFISSTSNLSRSSQDVLPHVSLTAPLSPVEGDSLSLAISSQPTTTPTLGPTTPTLSTDSIKLSRIKESQTDSFLEPSSSPSHNEIKISTTSTSSSQDQNSKENEEIAKDSIEMLPSASPLSDVQDYDGGSETNKNESQPIHNSDSRPIRQSEELERRDHQGIILQEVQDSVRSLGHEDVGDAGEDNRGRATPGRSSETSAVAKTKVRKKETTQKGRSDAGRVIASNAGGNVSGGVKTVGHNHATNSSPTVAPAPTPTPSARSRLRLEALVEDDDMSGLIDAPRLADTQRFADLEAPAEGFIESDLEYYDFGTYQQIVTPNPTLSSLSLVSAVPVRPPSRPPESRRQHRTRKPAPARPRKVPPGRPVRPVHHQRPPLRNNPYPYGPKILPGPYAPLAHNLPTARENGEEYNYEEDLEYYYDPEDNEESKYEVQTREPPVLFVFDKPGYSPEPPTTMVPPTRAPTPSDPWDCIPRCPRYTLLDWSLDYDVRLYPETLWVSTVMISDNRVLAELEGYMRVQDYFYGLNDQGLVLNLTVPFMTQIKFGKHPGVLEETNDYTVSLYVQPSYYQHSDLPTPISNEVLVDELESKTVFVHSFEANVWDVTESFLQEKVQTLMEQLRHNGEAFLDRYYYLASYSRPELYQRVYYEIWIYATNFRDPQTNVKSSNYNRKPQTNKITQKTLNKLCRGVECPKFEVLRTYKYGIQKRRYYHGLFASTSPRECEFTTMSVWKGFMPLHLYKHGVNSHMEVIEATRPIALVHIRDSTDPDTECPQNLTMSLYLPQRLHSNPPVTGYAAPSVHITDLDDVIVYAYTVGGYLLDPIRVRKELSDMKYRLSEFGACYKDDEHYVVIYDFIVRYHGRQNEIWIVAENCKATHNG</sequence>
<protein>
    <submittedName>
        <fullName evidence="4">Uncharacterized protein</fullName>
    </submittedName>
</protein>
<organism evidence="4 5">
    <name type="scientific">Cherax quadricarinatus</name>
    <name type="common">Australian red claw crayfish</name>
    <dbReference type="NCBI Taxonomy" id="27406"/>
    <lineage>
        <taxon>Eukaryota</taxon>
        <taxon>Metazoa</taxon>
        <taxon>Ecdysozoa</taxon>
        <taxon>Arthropoda</taxon>
        <taxon>Crustacea</taxon>
        <taxon>Multicrustacea</taxon>
        <taxon>Malacostraca</taxon>
        <taxon>Eumalacostraca</taxon>
        <taxon>Eucarida</taxon>
        <taxon>Decapoda</taxon>
        <taxon>Pleocyemata</taxon>
        <taxon>Astacidea</taxon>
        <taxon>Parastacoidea</taxon>
        <taxon>Parastacidae</taxon>
        <taxon>Cherax</taxon>
    </lineage>
</organism>
<feature type="region of interest" description="Disordered" evidence="2">
    <location>
        <begin position="416"/>
        <end position="464"/>
    </location>
</feature>
<feature type="compositionally biased region" description="Basic residues" evidence="2">
    <location>
        <begin position="429"/>
        <end position="458"/>
    </location>
</feature>
<dbReference type="PANTHER" id="PTHR11220:SF1">
    <property type="entry name" value="HEME-BINDING PROTEIN 2"/>
    <property type="match status" value="1"/>
</dbReference>
<dbReference type="EMBL" id="JARKIK010000054">
    <property type="protein sequence ID" value="KAK8733248.1"/>
    <property type="molecule type" value="Genomic_DNA"/>
</dbReference>
<dbReference type="AlphaFoldDB" id="A0AAW0X063"/>
<dbReference type="EMBL" id="JARKIK010000054">
    <property type="protein sequence ID" value="KAK8733249.1"/>
    <property type="molecule type" value="Genomic_DNA"/>
</dbReference>